<keyword evidence="2" id="KW-1185">Reference proteome</keyword>
<dbReference type="Pfam" id="PF22162">
    <property type="entry name" value="PFIN"/>
    <property type="match status" value="1"/>
</dbReference>
<dbReference type="EMBL" id="FNFX01000003">
    <property type="protein sequence ID" value="SDK53142.1"/>
    <property type="molecule type" value="Genomic_DNA"/>
</dbReference>
<evidence type="ECO:0000313" key="1">
    <source>
        <dbReference type="EMBL" id="SDK53142.1"/>
    </source>
</evidence>
<evidence type="ECO:0000313" key="2">
    <source>
        <dbReference type="Proteomes" id="UP000198629"/>
    </source>
</evidence>
<reference evidence="2" key="1">
    <citation type="submission" date="2016-10" db="EMBL/GenBank/DDBJ databases">
        <authorList>
            <person name="Varghese N."/>
            <person name="Submissions S."/>
        </authorList>
    </citation>
    <scope>NUCLEOTIDE SEQUENCE [LARGE SCALE GENOMIC DNA]</scope>
    <source>
        <strain evidence="2">CBMB127</strain>
    </source>
</reference>
<name>A0A1G9CNB2_9PROT</name>
<organism evidence="1 2">
    <name type="scientific">Methylophilus rhizosphaerae</name>
    <dbReference type="NCBI Taxonomy" id="492660"/>
    <lineage>
        <taxon>Bacteria</taxon>
        <taxon>Pseudomonadati</taxon>
        <taxon>Pseudomonadota</taxon>
        <taxon>Betaproteobacteria</taxon>
        <taxon>Nitrosomonadales</taxon>
        <taxon>Methylophilaceae</taxon>
        <taxon>Methylophilus</taxon>
    </lineage>
</organism>
<dbReference type="AlphaFoldDB" id="A0A1G9CNB2"/>
<dbReference type="STRING" id="492660.SAMN05192566_1546"/>
<dbReference type="RefSeq" id="WP_143001358.1">
    <property type="nucleotide sequence ID" value="NZ_FNFX01000003.1"/>
</dbReference>
<protein>
    <submittedName>
        <fullName evidence="1">Uncharacterized protein</fullName>
    </submittedName>
</protein>
<sequence length="152" mass="17509">MVTHTDEIWTVPLAANHTPYNFVKLKRRFDRNDYCVVVVDTAAFMECFSREMPGYIIPTVDRWQLDRKEAIQKFLDPNGNGVPEMPVVSFELSSRKKWFGLLQDVVEGVISFTNGRHRSRYLQFSGAKCFPVQINISSAEELRKYCGCSCCN</sequence>
<gene>
    <name evidence="1" type="ORF">SAMN05192566_1546</name>
</gene>
<dbReference type="OrthoDB" id="7012308at2"/>
<dbReference type="InterPro" id="IPR054044">
    <property type="entry name" value="PFIN"/>
</dbReference>
<dbReference type="Proteomes" id="UP000198629">
    <property type="component" value="Unassembled WGS sequence"/>
</dbReference>
<accession>A0A1G9CNB2</accession>
<proteinExistence type="predicted"/>